<accession>A0AA35XD28</accession>
<keyword evidence="3" id="KW-1185">Reference proteome</keyword>
<gene>
    <name evidence="2" type="ORF">GBAR_LOCUS25670</name>
</gene>
<proteinExistence type="predicted"/>
<organism evidence="2 3">
    <name type="scientific">Geodia barretti</name>
    <name type="common">Barrett's horny sponge</name>
    <dbReference type="NCBI Taxonomy" id="519541"/>
    <lineage>
        <taxon>Eukaryota</taxon>
        <taxon>Metazoa</taxon>
        <taxon>Porifera</taxon>
        <taxon>Demospongiae</taxon>
        <taxon>Heteroscleromorpha</taxon>
        <taxon>Tetractinellida</taxon>
        <taxon>Astrophorina</taxon>
        <taxon>Geodiidae</taxon>
        <taxon>Geodia</taxon>
    </lineage>
</organism>
<dbReference type="AlphaFoldDB" id="A0AA35XD28"/>
<protein>
    <recommendedName>
        <fullName evidence="1">Gfo/Idh/MocA-like oxidoreductase C-terminal domain-containing protein</fullName>
    </recommendedName>
</protein>
<reference evidence="2" key="1">
    <citation type="submission" date="2023-03" db="EMBL/GenBank/DDBJ databases">
        <authorList>
            <person name="Steffen K."/>
            <person name="Cardenas P."/>
        </authorList>
    </citation>
    <scope>NUCLEOTIDE SEQUENCE</scope>
</reference>
<feature type="domain" description="Gfo/Idh/MocA-like oxidoreductase C-terminal" evidence="1">
    <location>
        <begin position="55"/>
        <end position="149"/>
    </location>
</feature>
<comment type="caution">
    <text evidence="2">The sequence shown here is derived from an EMBL/GenBank/DDBJ whole genome shotgun (WGS) entry which is preliminary data.</text>
</comment>
<sequence>MAVSELHSRVRGVSPIATRTTVLTRLRVHSHVSPRCDSRMLTCSQNVGGRVGFDYIEVMGTAGRIKSEWPSNIINVVSETVEEYRHPTLIVPPEPRAYVEKMYRDELDSWVRSVNQRTDPPITVDDGRERTRVISAVFESGKSNSPVTLR</sequence>
<dbReference type="InterPro" id="IPR004104">
    <property type="entry name" value="Gfo/Idh/MocA-like_OxRdtase_C"/>
</dbReference>
<dbReference type="Pfam" id="PF02894">
    <property type="entry name" value="GFO_IDH_MocA_C"/>
    <property type="match status" value="1"/>
</dbReference>
<dbReference type="Gene3D" id="3.30.360.10">
    <property type="entry name" value="Dihydrodipicolinate Reductase, domain 2"/>
    <property type="match status" value="1"/>
</dbReference>
<evidence type="ECO:0000313" key="2">
    <source>
        <dbReference type="EMBL" id="CAI8046407.1"/>
    </source>
</evidence>
<dbReference type="EMBL" id="CASHTH010003561">
    <property type="protein sequence ID" value="CAI8046407.1"/>
    <property type="molecule type" value="Genomic_DNA"/>
</dbReference>
<evidence type="ECO:0000259" key="1">
    <source>
        <dbReference type="Pfam" id="PF02894"/>
    </source>
</evidence>
<evidence type="ECO:0000313" key="3">
    <source>
        <dbReference type="Proteomes" id="UP001174909"/>
    </source>
</evidence>
<dbReference type="Proteomes" id="UP001174909">
    <property type="component" value="Unassembled WGS sequence"/>
</dbReference>
<name>A0AA35XD28_GEOBA</name>